<evidence type="ECO:0000313" key="3">
    <source>
        <dbReference type="Proteomes" id="UP000326912"/>
    </source>
</evidence>
<evidence type="ECO:0000313" key="2">
    <source>
        <dbReference type="EMBL" id="GER88596.1"/>
    </source>
</evidence>
<reference evidence="2 3" key="1">
    <citation type="submission" date="2019-10" db="EMBL/GenBank/DDBJ databases">
        <title>Dictyobacter vulcani sp. nov., within the class Ktedonobacteria, isolated from soil of volcanic Mt. Zao.</title>
        <authorList>
            <person name="Zheng Y."/>
            <person name="Wang C.M."/>
            <person name="Sakai Y."/>
            <person name="Abe K."/>
            <person name="Yokota A."/>
            <person name="Yabe S."/>
        </authorList>
    </citation>
    <scope>NUCLEOTIDE SEQUENCE [LARGE SCALE GENOMIC DNA]</scope>
    <source>
        <strain evidence="2 3">W12</strain>
    </source>
</reference>
<gene>
    <name evidence="2" type="ORF">KDW_27580</name>
</gene>
<accession>A0A5J4KTR9</accession>
<evidence type="ECO:0000256" key="1">
    <source>
        <dbReference type="SAM" id="MobiDB-lite"/>
    </source>
</evidence>
<protein>
    <submittedName>
        <fullName evidence="2">Uncharacterized protein</fullName>
    </submittedName>
</protein>
<comment type="caution">
    <text evidence="2">The sequence shown here is derived from an EMBL/GenBank/DDBJ whole genome shotgun (WGS) entry which is preliminary data.</text>
</comment>
<organism evidence="2 3">
    <name type="scientific">Dictyobacter vulcani</name>
    <dbReference type="NCBI Taxonomy" id="2607529"/>
    <lineage>
        <taxon>Bacteria</taxon>
        <taxon>Bacillati</taxon>
        <taxon>Chloroflexota</taxon>
        <taxon>Ktedonobacteria</taxon>
        <taxon>Ktedonobacterales</taxon>
        <taxon>Dictyobacteraceae</taxon>
        <taxon>Dictyobacter</taxon>
    </lineage>
</organism>
<dbReference type="RefSeq" id="WP_162005216.1">
    <property type="nucleotide sequence ID" value="NZ_BKZW01000001.1"/>
</dbReference>
<dbReference type="Proteomes" id="UP000326912">
    <property type="component" value="Unassembled WGS sequence"/>
</dbReference>
<name>A0A5J4KTR9_9CHLR</name>
<feature type="compositionally biased region" description="Polar residues" evidence="1">
    <location>
        <begin position="1"/>
        <end position="29"/>
    </location>
</feature>
<dbReference type="EMBL" id="BKZW01000001">
    <property type="protein sequence ID" value="GER88596.1"/>
    <property type="molecule type" value="Genomic_DNA"/>
</dbReference>
<feature type="region of interest" description="Disordered" evidence="1">
    <location>
        <begin position="1"/>
        <end position="38"/>
    </location>
</feature>
<dbReference type="AlphaFoldDB" id="A0A5J4KTR9"/>
<proteinExistence type="predicted"/>
<sequence>MQQFQRSSSTQHILQDSEAVTNEQSQYQTAEDQLDEAAQAAERARLRQGLCMCGSSTSTVRWKSSWIRRCADKALSLVQELDGPMSLVG</sequence>
<keyword evidence="3" id="KW-1185">Reference proteome</keyword>